<organism evidence="4 5">
    <name type="scientific">Sphingopyxis fribergensis</name>
    <dbReference type="NCBI Taxonomy" id="1515612"/>
    <lineage>
        <taxon>Bacteria</taxon>
        <taxon>Pseudomonadati</taxon>
        <taxon>Pseudomonadota</taxon>
        <taxon>Alphaproteobacteria</taxon>
        <taxon>Sphingomonadales</taxon>
        <taxon>Sphingomonadaceae</taxon>
        <taxon>Sphingopyxis</taxon>
    </lineage>
</organism>
<dbReference type="CDD" id="cd17540">
    <property type="entry name" value="REC_PhyR"/>
    <property type="match status" value="1"/>
</dbReference>
<accession>A0A0A7PCI1</accession>
<protein>
    <submittedName>
        <fullName evidence="4">Transcriptional regulator</fullName>
    </submittedName>
</protein>
<evidence type="ECO:0000313" key="4">
    <source>
        <dbReference type="EMBL" id="AJA07654.1"/>
    </source>
</evidence>
<feature type="domain" description="Response regulatory" evidence="3">
    <location>
        <begin position="142"/>
        <end position="255"/>
    </location>
</feature>
<sequence>MSLGQSVAPHLPYLRRYGRSISGSQQSGDALVARLLETLVANPGAVDTGGDLRIQLYRMVHDNFGLMAEQAAANGDAALTDIAIADARLRRIPSLARQALLLTSVEGFSFEDTGRIIGRDVEAVRALISDATDEIDRQTRARILIIEDEPIIAMDIEMIVRELGHDVVGVATTHREAVDEAQKHQPGLVLADIQLADNSSGIEAVQEILTDLKVPVIFITAFPERLLTGDRPEPAFLLTKPYQPATLRAAISQVLFFDESTIPA</sequence>
<name>A0A0A7PCI1_9SPHN</name>
<dbReference type="SUPFAM" id="SSF88659">
    <property type="entry name" value="Sigma3 and sigma4 domains of RNA polymerase sigma factors"/>
    <property type="match status" value="1"/>
</dbReference>
<dbReference type="Pfam" id="PF00072">
    <property type="entry name" value="Response_reg"/>
    <property type="match status" value="1"/>
</dbReference>
<reference evidence="4 5" key="1">
    <citation type="journal article" date="2015" name="Int. J. Syst. Evol. Microbiol.">
        <title>Description of Sphingopyxis fribergensis sp. nov. - a soil bacterium with the ability to degrade styrene and phenylacetic acid.</title>
        <authorList>
            <person name="Oelschlagel M."/>
            <person name="Ruckert C."/>
            <person name="Kalinowski J."/>
            <person name="Schmidt G."/>
            <person name="Schlomann M."/>
            <person name="Tischler D."/>
        </authorList>
    </citation>
    <scope>NUCLEOTIDE SEQUENCE [LARGE SCALE GENOMIC DNA]</scope>
    <source>
        <strain evidence="4 5">Kp5.2</strain>
    </source>
</reference>
<dbReference type="NCBIfam" id="NF006623">
    <property type="entry name" value="PRK09191.1"/>
    <property type="match status" value="1"/>
</dbReference>
<dbReference type="PANTHER" id="PTHR44591">
    <property type="entry name" value="STRESS RESPONSE REGULATOR PROTEIN 1"/>
    <property type="match status" value="1"/>
</dbReference>
<dbReference type="InterPro" id="IPR013324">
    <property type="entry name" value="RNA_pol_sigma_r3/r4-like"/>
</dbReference>
<evidence type="ECO:0000256" key="2">
    <source>
        <dbReference type="PROSITE-ProRule" id="PRU00169"/>
    </source>
</evidence>
<dbReference type="RefSeq" id="WP_039571821.1">
    <property type="nucleotide sequence ID" value="NZ_CP009122.1"/>
</dbReference>
<evidence type="ECO:0000313" key="5">
    <source>
        <dbReference type="Proteomes" id="UP000030907"/>
    </source>
</evidence>
<dbReference type="Pfam" id="PF22233">
    <property type="entry name" value="PhyR_sigma-like"/>
    <property type="match status" value="1"/>
</dbReference>
<dbReference type="Gene3D" id="3.40.50.2300">
    <property type="match status" value="1"/>
</dbReference>
<feature type="modified residue" description="4-aspartylphosphate" evidence="2">
    <location>
        <position position="192"/>
    </location>
</feature>
<keyword evidence="1 2" id="KW-0597">Phosphoprotein</keyword>
<dbReference type="Gene3D" id="1.20.140.160">
    <property type="match status" value="1"/>
</dbReference>
<gene>
    <name evidence="4" type="ORF">SKP52_03625</name>
</gene>
<dbReference type="GO" id="GO:0000160">
    <property type="term" value="P:phosphorelay signal transduction system"/>
    <property type="evidence" value="ECO:0007669"/>
    <property type="project" value="InterPro"/>
</dbReference>
<evidence type="ECO:0000256" key="1">
    <source>
        <dbReference type="ARBA" id="ARBA00022553"/>
    </source>
</evidence>
<dbReference type="PANTHER" id="PTHR44591:SF3">
    <property type="entry name" value="RESPONSE REGULATORY DOMAIN-CONTAINING PROTEIN"/>
    <property type="match status" value="1"/>
</dbReference>
<dbReference type="STRING" id="1515612.SKP52_03625"/>
<evidence type="ECO:0000259" key="3">
    <source>
        <dbReference type="PROSITE" id="PS50110"/>
    </source>
</evidence>
<dbReference type="HOGENOM" id="CLU_089963_0_0_5"/>
<dbReference type="InterPro" id="IPR053866">
    <property type="entry name" value="PhyR_sigma2"/>
</dbReference>
<dbReference type="Pfam" id="PF22029">
    <property type="entry name" value="PhyR_sigma2"/>
    <property type="match status" value="1"/>
</dbReference>
<dbReference type="InterPro" id="IPR014605">
    <property type="entry name" value="Sig_resp-reg_PhyR"/>
</dbReference>
<dbReference type="SUPFAM" id="SSF52172">
    <property type="entry name" value="CheY-like"/>
    <property type="match status" value="1"/>
</dbReference>
<dbReference type="PROSITE" id="PS50110">
    <property type="entry name" value="RESPONSE_REGULATORY"/>
    <property type="match status" value="1"/>
</dbReference>
<dbReference type="InterPro" id="IPR050595">
    <property type="entry name" value="Bact_response_regulator"/>
</dbReference>
<dbReference type="Proteomes" id="UP000030907">
    <property type="component" value="Chromosome"/>
</dbReference>
<dbReference type="EMBL" id="CP009122">
    <property type="protein sequence ID" value="AJA07654.1"/>
    <property type="molecule type" value="Genomic_DNA"/>
</dbReference>
<dbReference type="OrthoDB" id="9786101at2"/>
<keyword evidence="5" id="KW-1185">Reference proteome</keyword>
<proteinExistence type="predicted"/>
<dbReference type="InterPro" id="IPR001789">
    <property type="entry name" value="Sig_transdc_resp-reg_receiver"/>
</dbReference>
<dbReference type="InterPro" id="IPR011006">
    <property type="entry name" value="CheY-like_superfamily"/>
</dbReference>
<dbReference type="SMART" id="SM00448">
    <property type="entry name" value="REC"/>
    <property type="match status" value="1"/>
</dbReference>
<dbReference type="KEGG" id="sphk:SKP52_03625"/>
<dbReference type="AlphaFoldDB" id="A0A0A7PCI1"/>
<dbReference type="InterPro" id="IPR053867">
    <property type="entry name" value="PhyR_sigma4"/>
</dbReference>
<dbReference type="PIRSF" id="PIRSF036400">
    <property type="entry name" value="RR_Ctr_UCP036400"/>
    <property type="match status" value="1"/>
</dbReference>